<keyword evidence="1" id="KW-0853">WD repeat</keyword>
<protein>
    <recommendedName>
        <fullName evidence="4">WD40-repeat-containing domain</fullName>
    </recommendedName>
</protein>
<dbReference type="InterPro" id="IPR001680">
    <property type="entry name" value="WD40_rpt"/>
</dbReference>
<dbReference type="PANTHER" id="PTHR19920">
    <property type="entry name" value="WD40 PROTEIN CIAO1"/>
    <property type="match status" value="1"/>
</dbReference>
<proteinExistence type="predicted"/>
<sequence>MDNFFEIVKFLSQFQFLGRKKMEQKNLYENSQQYKQPTMIKNENDINLNLIDQSVQQFDLCSDIVFNCSGTIMVSTNGLNIEVWSFENGKINLINSLKGHSNYVNCLVYSQKQDIFLSGSGDKTIRIWIKQEQNDWISSYYPSNSGYVQCLLLNKNEDQLFCGNEDKSIKVWQVDFEKKQLNFLYSLEKHEKSVEAISLNQSESKLVSCADGYDQIIIWERGSQNQMVFKYIVNQSIYNYGRKVKFLKENQFIWATASNTEIAKIYVFQLQNGVFEENQEQTIELISNNYIYDEHQFPIVHIKEQNLILVRHKTHIYLIREMNNGQYKIAGQLDCEQNYTVGTLTNNGSHLVYWNLQNKRYSIYELEYK</sequence>
<evidence type="ECO:0000256" key="1">
    <source>
        <dbReference type="PROSITE-ProRule" id="PRU00221"/>
    </source>
</evidence>
<dbReference type="AlphaFoldDB" id="A0A8S1RK09"/>
<comment type="caution">
    <text evidence="2">The sequence shown here is derived from an EMBL/GenBank/DDBJ whole genome shotgun (WGS) entry which is preliminary data.</text>
</comment>
<dbReference type="GO" id="GO:0097361">
    <property type="term" value="C:cytosolic [4Fe-4S] assembly targeting complex"/>
    <property type="evidence" value="ECO:0007669"/>
    <property type="project" value="TreeGrafter"/>
</dbReference>
<dbReference type="OrthoDB" id="412867at2759"/>
<dbReference type="PROSITE" id="PS50294">
    <property type="entry name" value="WD_REPEATS_REGION"/>
    <property type="match status" value="1"/>
</dbReference>
<organism evidence="2 3">
    <name type="scientific">Paramecium sonneborni</name>
    <dbReference type="NCBI Taxonomy" id="65129"/>
    <lineage>
        <taxon>Eukaryota</taxon>
        <taxon>Sar</taxon>
        <taxon>Alveolata</taxon>
        <taxon>Ciliophora</taxon>
        <taxon>Intramacronucleata</taxon>
        <taxon>Oligohymenophorea</taxon>
        <taxon>Peniculida</taxon>
        <taxon>Parameciidae</taxon>
        <taxon>Paramecium</taxon>
    </lineage>
</organism>
<accession>A0A8S1RK09</accession>
<dbReference type="SMART" id="SM00320">
    <property type="entry name" value="WD40"/>
    <property type="match status" value="3"/>
</dbReference>
<dbReference type="Pfam" id="PF00400">
    <property type="entry name" value="WD40"/>
    <property type="match status" value="2"/>
</dbReference>
<dbReference type="PROSITE" id="PS50082">
    <property type="entry name" value="WD_REPEATS_2"/>
    <property type="match status" value="2"/>
</dbReference>
<dbReference type="PANTHER" id="PTHR19920:SF0">
    <property type="entry name" value="CYTOSOLIC IRON-SULFUR PROTEIN ASSEMBLY PROTEIN CIAO1-RELATED"/>
    <property type="match status" value="1"/>
</dbReference>
<dbReference type="Proteomes" id="UP000692954">
    <property type="component" value="Unassembled WGS sequence"/>
</dbReference>
<evidence type="ECO:0008006" key="4">
    <source>
        <dbReference type="Google" id="ProtNLM"/>
    </source>
</evidence>
<name>A0A8S1RK09_9CILI</name>
<evidence type="ECO:0000313" key="2">
    <source>
        <dbReference type="EMBL" id="CAD8128508.1"/>
    </source>
</evidence>
<evidence type="ECO:0000313" key="3">
    <source>
        <dbReference type="Proteomes" id="UP000692954"/>
    </source>
</evidence>
<keyword evidence="3" id="KW-1185">Reference proteome</keyword>
<dbReference type="GO" id="GO:0016226">
    <property type="term" value="P:iron-sulfur cluster assembly"/>
    <property type="evidence" value="ECO:0007669"/>
    <property type="project" value="TreeGrafter"/>
</dbReference>
<dbReference type="EMBL" id="CAJJDN010000190">
    <property type="protein sequence ID" value="CAD8128508.1"/>
    <property type="molecule type" value="Genomic_DNA"/>
</dbReference>
<feature type="repeat" description="WD" evidence="1">
    <location>
        <begin position="141"/>
        <end position="182"/>
    </location>
</feature>
<gene>
    <name evidence="2" type="ORF">PSON_ATCC_30995.1.T1900009</name>
</gene>
<feature type="repeat" description="WD" evidence="1">
    <location>
        <begin position="97"/>
        <end position="128"/>
    </location>
</feature>
<reference evidence="2" key="1">
    <citation type="submission" date="2021-01" db="EMBL/GenBank/DDBJ databases">
        <authorList>
            <consortium name="Genoscope - CEA"/>
            <person name="William W."/>
        </authorList>
    </citation>
    <scope>NUCLEOTIDE SEQUENCE</scope>
</reference>